<reference evidence="1 2" key="1">
    <citation type="journal article" date="2017" name="Emerg. Infect. Dis.">
        <title>Carbapenemase VCC-1-Producing Vibrio cholerae in Coastal Waters of Germany.</title>
        <authorList>
            <person name="Hammerl J.A."/>
            <person name="Jackel C."/>
            <person name="Bortolaia V."/>
            <person name="Schwartz K."/>
            <person name="Bier N."/>
            <person name="Hendriksen R.S."/>
            <person name="Guerra B."/>
            <person name="Strauch E."/>
        </authorList>
    </citation>
    <scope>NUCLEOTIDE SEQUENCE [LARGE SCALE GENOMIC DNA]</scope>
    <source>
        <strain evidence="1 2">VN-2825</strain>
    </source>
</reference>
<evidence type="ECO:0000313" key="1">
    <source>
        <dbReference type="EMBL" id="RGP89811.1"/>
    </source>
</evidence>
<name>A0A395TYF5_VIBCL</name>
<proteinExistence type="predicted"/>
<dbReference type="Proteomes" id="UP000266701">
    <property type="component" value="Unassembled WGS sequence"/>
</dbReference>
<dbReference type="AlphaFoldDB" id="A0A395TYF5"/>
<evidence type="ECO:0000313" key="2">
    <source>
        <dbReference type="Proteomes" id="UP000266701"/>
    </source>
</evidence>
<dbReference type="RefSeq" id="WP_088412277.1">
    <property type="nucleotide sequence ID" value="NZ_JACTGM010000015.1"/>
</dbReference>
<dbReference type="EMBL" id="MCBA01000067">
    <property type="protein sequence ID" value="RGP89811.1"/>
    <property type="molecule type" value="Genomic_DNA"/>
</dbReference>
<comment type="caution">
    <text evidence="1">The sequence shown here is derived from an EMBL/GenBank/DDBJ whole genome shotgun (WGS) entry which is preliminary data.</text>
</comment>
<sequence length="99" mass="11287">MLAVATSNNDSFVSAIGQKWINIHAEQLDPVSDSICFLFACDGEAFVILDCKEKAEKLFQALEKRYRNLTRLGGYKPDIQISIKPERGQHWRVDFNLNV</sequence>
<protein>
    <submittedName>
        <fullName evidence="1">Uncharacterized protein</fullName>
    </submittedName>
</protein>
<accession>A0A395TYF5</accession>
<organism evidence="1 2">
    <name type="scientific">Vibrio cholerae</name>
    <dbReference type="NCBI Taxonomy" id="666"/>
    <lineage>
        <taxon>Bacteria</taxon>
        <taxon>Pseudomonadati</taxon>
        <taxon>Pseudomonadota</taxon>
        <taxon>Gammaproteobacteria</taxon>
        <taxon>Vibrionales</taxon>
        <taxon>Vibrionaceae</taxon>
        <taxon>Vibrio</taxon>
    </lineage>
</organism>
<gene>
    <name evidence="1" type="ORF">BC353_09620</name>
</gene>